<dbReference type="EMBL" id="CZBF01000002">
    <property type="protein sequence ID" value="CUP58670.1"/>
    <property type="molecule type" value="Genomic_DNA"/>
</dbReference>
<sequence length="147" mass="17138">MNWFAALFKRKEPGTVNDRYVMKLSVCRETYTVEEFDLQFKRNTDRDGLPEGEAYGGFVTCTLAGMPGDGLLRWGAYSQPCEDGDLRVYRKDKPDQEAVFVLRFVEGNCIRLQRKVDRMNQKSSITLLFAARILQFSDDEFENNEWR</sequence>
<organism evidence="1 2">
    <name type="scientific">Bacteroides uniformis</name>
    <dbReference type="NCBI Taxonomy" id="820"/>
    <lineage>
        <taxon>Bacteria</taxon>
        <taxon>Pseudomonadati</taxon>
        <taxon>Bacteroidota</taxon>
        <taxon>Bacteroidia</taxon>
        <taxon>Bacteroidales</taxon>
        <taxon>Bacteroidaceae</taxon>
        <taxon>Bacteroides</taxon>
    </lineage>
</organism>
<evidence type="ECO:0008006" key="3">
    <source>
        <dbReference type="Google" id="ProtNLM"/>
    </source>
</evidence>
<proteinExistence type="predicted"/>
<gene>
    <name evidence="1" type="ORF">ERS852554_01119</name>
</gene>
<dbReference type="Pfam" id="PF17642">
    <property type="entry name" value="TssD"/>
    <property type="match status" value="1"/>
</dbReference>
<dbReference type="InterPro" id="IPR041408">
    <property type="entry name" value="Hcp_Tssd"/>
</dbReference>
<reference evidence="1 2" key="1">
    <citation type="submission" date="2015-09" db="EMBL/GenBank/DDBJ databases">
        <authorList>
            <consortium name="Pathogen Informatics"/>
        </authorList>
    </citation>
    <scope>NUCLEOTIDE SEQUENCE [LARGE SCALE GENOMIC DNA]</scope>
    <source>
        <strain evidence="1 2">2789STDY5834942</strain>
    </source>
</reference>
<dbReference type="RefSeq" id="WP_057279551.1">
    <property type="nucleotide sequence ID" value="NZ_CZBF01000002.1"/>
</dbReference>
<dbReference type="AlphaFoldDB" id="A0A174PIN8"/>
<name>A0A174PIN8_BACUN</name>
<protein>
    <recommendedName>
        <fullName evidence="3">Type VI secretion system needle protein Hcp</fullName>
    </recommendedName>
</protein>
<dbReference type="Proteomes" id="UP000095788">
    <property type="component" value="Unassembled WGS sequence"/>
</dbReference>
<dbReference type="GO" id="GO:0033104">
    <property type="term" value="C:type VI protein secretion system complex"/>
    <property type="evidence" value="ECO:0007669"/>
    <property type="project" value="InterPro"/>
</dbReference>
<evidence type="ECO:0000313" key="2">
    <source>
        <dbReference type="Proteomes" id="UP000095788"/>
    </source>
</evidence>
<evidence type="ECO:0000313" key="1">
    <source>
        <dbReference type="EMBL" id="CUP58670.1"/>
    </source>
</evidence>
<accession>A0A174PIN8</accession>